<accession>A0AAQ2XN50</accession>
<dbReference type="AlphaFoldDB" id="A0AAQ2XN50"/>
<evidence type="ECO:0000256" key="1">
    <source>
        <dbReference type="ARBA" id="ARBA00011900"/>
    </source>
</evidence>
<evidence type="ECO:0000259" key="7">
    <source>
        <dbReference type="Pfam" id="PF20466"/>
    </source>
</evidence>
<evidence type="ECO:0000259" key="5">
    <source>
        <dbReference type="Pfam" id="PF20464"/>
    </source>
</evidence>
<dbReference type="Pfam" id="PF20465">
    <property type="entry name" value="MmeI_hel"/>
    <property type="match status" value="1"/>
</dbReference>
<evidence type="ECO:0000256" key="2">
    <source>
        <dbReference type="ARBA" id="ARBA00022603"/>
    </source>
</evidence>
<dbReference type="InterPro" id="IPR046818">
    <property type="entry name" value="MmeI_C"/>
</dbReference>
<dbReference type="PANTHER" id="PTHR33841">
    <property type="entry name" value="DNA METHYLTRANSFERASE YEEA-RELATED"/>
    <property type="match status" value="1"/>
</dbReference>
<feature type="domain" description="MmeI-like C-terminal" evidence="8">
    <location>
        <begin position="803"/>
        <end position="885"/>
    </location>
</feature>
<dbReference type="InterPro" id="IPR046820">
    <property type="entry name" value="MmeI_TRD"/>
</dbReference>
<dbReference type="Pfam" id="PF20464">
    <property type="entry name" value="MmeI_N"/>
    <property type="match status" value="1"/>
</dbReference>
<evidence type="ECO:0000256" key="3">
    <source>
        <dbReference type="ARBA" id="ARBA00022679"/>
    </source>
</evidence>
<reference evidence="10" key="1">
    <citation type="submission" date="2023-02" db="EMBL/GenBank/DDBJ databases">
        <title>Complete genome sequence of Lactobacillus ruminis CACC888 isolated from Pig feces.</title>
        <authorList>
            <person name="Park S."/>
            <person name="Park M.A."/>
            <person name="Kim D.-H."/>
            <person name="Kim Y."/>
        </authorList>
    </citation>
    <scope>NUCLEOTIDE SEQUENCE</scope>
    <source>
        <strain evidence="10">CACC888</strain>
    </source>
</reference>
<feature type="domain" description="MmeI-like N-terminal" evidence="5">
    <location>
        <begin position="3"/>
        <end position="159"/>
    </location>
</feature>
<feature type="domain" description="MmeI-like helicase spacer" evidence="6">
    <location>
        <begin position="166"/>
        <end position="242"/>
    </location>
</feature>
<dbReference type="InterPro" id="IPR046817">
    <property type="entry name" value="MmeI_N"/>
</dbReference>
<evidence type="ECO:0000259" key="6">
    <source>
        <dbReference type="Pfam" id="PF20465"/>
    </source>
</evidence>
<dbReference type="Proteomes" id="UP001222683">
    <property type="component" value="Chromosome"/>
</dbReference>
<evidence type="ECO:0000313" key="10">
    <source>
        <dbReference type="EMBL" id="WDC81361.1"/>
    </source>
</evidence>
<sequence>MAITEYEDRIKDIVDDSDHSSFIYDFLSVYDKISKATITKLRKGSNNLSKVPGEVYLKNKLYFKETLGDVLQAYSELEDKIAELKSKPRYVIVTDYTQLLAKDEETGDSLDIKFKELPRYFDFFLAWNGIEKADFERENPADLKAAERFAKIYDELLKGNKDADRHGLNLFLIRLLFCLFSEDTGIFEQDLFTNYLKKFTALDGSDMNKRFKELFNFLDQQDRNGDEPAYLANFPYVNGSLFTEPHLNLNFNTKIRTLIIDAGELIGWQSVNPDILGSMLQAVASEDQRSHLGMHYTSVPNIMKVIKPLFLDELRQDFEEAKGNADKLQRLYERIGQIKFMDPACGSGNFLIITYKELRQLEIDILIELNNMGLATMYVPSVTLDQFYGIEIEDFACDVTRLSLWIAEHQMNVKLHQEIYDAVRPTLPLHKAGAIICGNALRIDWNEVLPHEKDDEVYLFGNPPYLGYSLQSKEQKEDLKNIFKGIRGNGYLDYISGWFEMGTRFIKNTKAKCAFVTTNSINQGVQIPVLWPHLLKDIQIIFAYTSFKWSNSARNNAGVIVSIIGLADKDLVDVQKKLFSGNIYKIVGNISPYLIEGNNAVVVSQSESLFNLPTMLLGSTPRDNGGLIFSFDEYLNAIEKNPEVKRYFKYYIGSRELLNGDKRYTLWLNKEEYKMLAANELISKHINIVRKFRLNSKRNSTRELAKIPYQFSEIRWKPENAVVVPCVTSGNRIYAPIGFVQDDTVIANSANTIYGAELWLMGILMSKMQMIWLRTVGGKLKNDYRYSATMVYNTFPVPELSTRRKNEIEDLVLNILDIRDEEGGTLAELYGSPLAEKNPKPMNPRLLEAHQALDEVVDRAYKPSGFNDDNERLSLLLKMYSEKVKEQGK</sequence>
<dbReference type="InterPro" id="IPR050953">
    <property type="entry name" value="N4_N6_ade-DNA_methylase"/>
</dbReference>
<keyword evidence="3" id="KW-0808">Transferase</keyword>
<protein>
    <recommendedName>
        <fullName evidence="1">site-specific DNA-methyltransferase (adenine-specific)</fullName>
        <ecNumber evidence="1">2.1.1.72</ecNumber>
    </recommendedName>
</protein>
<dbReference type="RefSeq" id="WP_273744681.1">
    <property type="nucleotide sequence ID" value="NZ_CP117692.1"/>
</dbReference>
<evidence type="ECO:0000256" key="4">
    <source>
        <dbReference type="ARBA" id="ARBA00047942"/>
    </source>
</evidence>
<name>A0AAQ2XN50_9LACO</name>
<dbReference type="PANTHER" id="PTHR33841:SF1">
    <property type="entry name" value="DNA METHYLTRANSFERASE A"/>
    <property type="match status" value="1"/>
</dbReference>
<keyword evidence="2 10" id="KW-0489">Methyltransferase</keyword>
<evidence type="ECO:0000313" key="11">
    <source>
        <dbReference type="Proteomes" id="UP001222683"/>
    </source>
</evidence>
<gene>
    <name evidence="10" type="ORF">PSR59_06715</name>
</gene>
<dbReference type="Gene3D" id="3.40.50.150">
    <property type="entry name" value="Vaccinia Virus protein VP39"/>
    <property type="match status" value="1"/>
</dbReference>
<evidence type="ECO:0000259" key="9">
    <source>
        <dbReference type="Pfam" id="PF20473"/>
    </source>
</evidence>
<dbReference type="GO" id="GO:0009007">
    <property type="term" value="F:site-specific DNA-methyltransferase (adenine-specific) activity"/>
    <property type="evidence" value="ECO:0007669"/>
    <property type="project" value="UniProtKB-EC"/>
</dbReference>
<comment type="catalytic activity">
    <reaction evidence="4">
        <text>a 2'-deoxyadenosine in DNA + S-adenosyl-L-methionine = an N(6)-methyl-2'-deoxyadenosine in DNA + S-adenosyl-L-homocysteine + H(+)</text>
        <dbReference type="Rhea" id="RHEA:15197"/>
        <dbReference type="Rhea" id="RHEA-COMP:12418"/>
        <dbReference type="Rhea" id="RHEA-COMP:12419"/>
        <dbReference type="ChEBI" id="CHEBI:15378"/>
        <dbReference type="ChEBI" id="CHEBI:57856"/>
        <dbReference type="ChEBI" id="CHEBI:59789"/>
        <dbReference type="ChEBI" id="CHEBI:90615"/>
        <dbReference type="ChEBI" id="CHEBI:90616"/>
        <dbReference type="EC" id="2.1.1.72"/>
    </reaction>
</comment>
<feature type="domain" description="MmeI-like DNA-methyltransferase" evidence="9">
    <location>
        <begin position="318"/>
        <end position="579"/>
    </location>
</feature>
<dbReference type="InterPro" id="IPR046816">
    <property type="entry name" value="MmeI_Mtase"/>
</dbReference>
<organism evidence="10 11">
    <name type="scientific">Ligilactobacillus ruminis</name>
    <dbReference type="NCBI Taxonomy" id="1623"/>
    <lineage>
        <taxon>Bacteria</taxon>
        <taxon>Bacillati</taxon>
        <taxon>Bacillota</taxon>
        <taxon>Bacilli</taxon>
        <taxon>Lactobacillales</taxon>
        <taxon>Lactobacillaceae</taxon>
        <taxon>Ligilactobacillus</taxon>
    </lineage>
</organism>
<proteinExistence type="predicted"/>
<dbReference type="EC" id="2.1.1.72" evidence="1"/>
<dbReference type="InterPro" id="IPR029063">
    <property type="entry name" value="SAM-dependent_MTases_sf"/>
</dbReference>
<dbReference type="InterPro" id="IPR046819">
    <property type="entry name" value="MmeI_hel"/>
</dbReference>
<evidence type="ECO:0000259" key="8">
    <source>
        <dbReference type="Pfam" id="PF20467"/>
    </source>
</evidence>
<dbReference type="SUPFAM" id="SSF53335">
    <property type="entry name" value="S-adenosyl-L-methionine-dependent methyltransferases"/>
    <property type="match status" value="1"/>
</dbReference>
<dbReference type="Pfam" id="PF20467">
    <property type="entry name" value="MmeI_C"/>
    <property type="match status" value="1"/>
</dbReference>
<dbReference type="EMBL" id="CP117692">
    <property type="protein sequence ID" value="WDC81361.1"/>
    <property type="molecule type" value="Genomic_DNA"/>
</dbReference>
<dbReference type="GO" id="GO:0032259">
    <property type="term" value="P:methylation"/>
    <property type="evidence" value="ECO:0007669"/>
    <property type="project" value="UniProtKB-KW"/>
</dbReference>
<dbReference type="Pfam" id="PF20473">
    <property type="entry name" value="MmeI_Mtase"/>
    <property type="match status" value="1"/>
</dbReference>
<dbReference type="REBASE" id="691240">
    <property type="entry name" value="Lru888ORF6715P"/>
</dbReference>
<dbReference type="Pfam" id="PF20466">
    <property type="entry name" value="MmeI_TRD"/>
    <property type="match status" value="1"/>
</dbReference>
<feature type="domain" description="MmeI-like target recognition" evidence="7">
    <location>
        <begin position="597"/>
        <end position="800"/>
    </location>
</feature>